<evidence type="ECO:0000259" key="1">
    <source>
        <dbReference type="Pfam" id="PF04230"/>
    </source>
</evidence>
<organism evidence="2 3">
    <name type="scientific">Aminobacter niigataensis</name>
    <dbReference type="NCBI Taxonomy" id="83265"/>
    <lineage>
        <taxon>Bacteria</taxon>
        <taxon>Pseudomonadati</taxon>
        <taxon>Pseudomonadota</taxon>
        <taxon>Alphaproteobacteria</taxon>
        <taxon>Hyphomicrobiales</taxon>
        <taxon>Phyllobacteriaceae</taxon>
        <taxon>Aminobacter</taxon>
    </lineage>
</organism>
<dbReference type="RefSeq" id="WP_183262804.1">
    <property type="nucleotide sequence ID" value="NZ_BAAAVZ010000002.1"/>
</dbReference>
<gene>
    <name evidence="2" type="ORF">GGQ99_002573</name>
</gene>
<accession>A0ABR6L2G0</accession>
<proteinExistence type="predicted"/>
<dbReference type="Pfam" id="PF04230">
    <property type="entry name" value="PS_pyruv_trans"/>
    <property type="match status" value="1"/>
</dbReference>
<sequence length="815" mass="91191">MVTSSRISYWLKDNGTQNFGDYLTEFLLEEVFYPLGMSAKSIHLIGSVIDDMFVDMDSPSGEESEAKTIFWGCGVRQPGGLSAKGRERALILSVRGPLSATELRLEDSVPLGDPAFVLPALYSPGRVSDFKGRSVCIPHFHDQRTDQELKKISGCDLVIRPNIKPSIEEIHRFIDELTSSNFVLSAAMHPALVAAAYNRPFAFWDNGSIDLPFKWNDVAATMGIEAKFASDLKGAKKIYRHSIAPYLKIPELLPSLMRAPMLLRPYALMKVASYESKLPGFYSSFEKFDLPYLDMKKDLKYISASNEEMHYEVNQCKKSLATVLAARQEVDVVLDDVQKKLLQSRIDEEKLRQEVRAFQALTPILGNPSEIHMERLPSDGRRIKIGPLKIRRPSARRLKQKLMRIMSRARTKIDPVAQQALLRFDDARPTVLMVDGVYPRPDRDSGSVDAVNFIQIFQELGFRVIFFADTEYTEESPYRENLEEMGVNCICAPAYWSVEEFLRAHGGRIDVAFLSRVYCGGRIIEEVRRNCGDAKIVFNTVDLHHIREEREARMRGDRKAINRAQGTRERELAVARLADVTIVVSHEERRLLNQVIPGTPVSVVPLIRGVPGRKSGYLERSGIGFIGGYLHRPNTDAVTFFLDQVWPEVRKRLPEVKFYAMGADMPEHIRTRKDAGYVAVGHVSDLAESLEQIRVMVAPLRYGAGAKGKVVTSLAHGVPCVVTKVAAEGMALVHGQSVLIADSPGELAEQLVRLYTDEGLWNELSDGGYSLISEEHSFSKGRENIREILLEIGSAFPGGGVSGVDIDLSHPGTRR</sequence>
<dbReference type="InterPro" id="IPR007345">
    <property type="entry name" value="Polysacch_pyruvyl_Trfase"/>
</dbReference>
<evidence type="ECO:0000313" key="2">
    <source>
        <dbReference type="EMBL" id="MBB4650818.1"/>
    </source>
</evidence>
<evidence type="ECO:0000313" key="3">
    <source>
        <dbReference type="Proteomes" id="UP000539538"/>
    </source>
</evidence>
<dbReference type="SUPFAM" id="SSF53756">
    <property type="entry name" value="UDP-Glycosyltransferase/glycogen phosphorylase"/>
    <property type="match status" value="1"/>
</dbReference>
<protein>
    <submittedName>
        <fullName evidence="2">Glycosyltransferase involved in cell wall biosynthesis</fullName>
    </submittedName>
</protein>
<name>A0ABR6L2G0_9HYPH</name>
<dbReference type="Pfam" id="PF13692">
    <property type="entry name" value="Glyco_trans_1_4"/>
    <property type="match status" value="1"/>
</dbReference>
<comment type="caution">
    <text evidence="2">The sequence shown here is derived from an EMBL/GenBank/DDBJ whole genome shotgun (WGS) entry which is preliminary data.</text>
</comment>
<dbReference type="Gene3D" id="3.40.50.2000">
    <property type="entry name" value="Glycogen Phosphorylase B"/>
    <property type="match status" value="1"/>
</dbReference>
<dbReference type="EMBL" id="JACHOT010000002">
    <property type="protein sequence ID" value="MBB4650818.1"/>
    <property type="molecule type" value="Genomic_DNA"/>
</dbReference>
<keyword evidence="3" id="KW-1185">Reference proteome</keyword>
<reference evidence="2 3" key="1">
    <citation type="submission" date="2020-08" db="EMBL/GenBank/DDBJ databases">
        <title>Genomic Encyclopedia of Type Strains, Phase IV (KMG-IV): sequencing the most valuable type-strain genomes for metagenomic binning, comparative biology and taxonomic classification.</title>
        <authorList>
            <person name="Goeker M."/>
        </authorList>
    </citation>
    <scope>NUCLEOTIDE SEQUENCE [LARGE SCALE GENOMIC DNA]</scope>
    <source>
        <strain evidence="2 3">DSM 7050</strain>
    </source>
</reference>
<dbReference type="CDD" id="cd03801">
    <property type="entry name" value="GT4_PimA-like"/>
    <property type="match status" value="1"/>
</dbReference>
<dbReference type="Proteomes" id="UP000539538">
    <property type="component" value="Unassembled WGS sequence"/>
</dbReference>
<feature type="domain" description="Polysaccharide pyruvyl transferase" evidence="1">
    <location>
        <begin position="65"/>
        <end position="203"/>
    </location>
</feature>